<evidence type="ECO:0000259" key="5">
    <source>
        <dbReference type="Pfam" id="PF00150"/>
    </source>
</evidence>
<dbReference type="PANTHER" id="PTHR31308:SF5">
    <property type="entry name" value="ERGOSTERYL-BETA-GLUCOSIDASE"/>
    <property type="match status" value="1"/>
</dbReference>
<evidence type="ECO:0000313" key="7">
    <source>
        <dbReference type="EMBL" id="GMM37766.1"/>
    </source>
</evidence>
<organism evidence="7 8">
    <name type="scientific">Saccharomycopsis crataegensis</name>
    <dbReference type="NCBI Taxonomy" id="43959"/>
    <lineage>
        <taxon>Eukaryota</taxon>
        <taxon>Fungi</taxon>
        <taxon>Dikarya</taxon>
        <taxon>Ascomycota</taxon>
        <taxon>Saccharomycotina</taxon>
        <taxon>Saccharomycetes</taxon>
        <taxon>Saccharomycopsidaceae</taxon>
        <taxon>Saccharomycopsis</taxon>
    </lineage>
</organism>
<feature type="domain" description="Glycoside hydrolase family 5 C-terminal" evidence="6">
    <location>
        <begin position="651"/>
        <end position="746"/>
    </location>
</feature>
<dbReference type="SUPFAM" id="SSF51445">
    <property type="entry name" value="(Trans)glycosidases"/>
    <property type="match status" value="1"/>
</dbReference>
<dbReference type="Proteomes" id="UP001360560">
    <property type="component" value="Unassembled WGS sequence"/>
</dbReference>
<dbReference type="RefSeq" id="XP_064854762.1">
    <property type="nucleotide sequence ID" value="XM_064998690.1"/>
</dbReference>
<protein>
    <submittedName>
        <fullName evidence="7">Hydrolase</fullName>
    </submittedName>
</protein>
<keyword evidence="8" id="KW-1185">Reference proteome</keyword>
<dbReference type="PROSITE" id="PS00659">
    <property type="entry name" value="GLYCOSYL_HYDROL_F5"/>
    <property type="match status" value="1"/>
</dbReference>
<gene>
    <name evidence="7" type="ORF">DASC09_050910</name>
</gene>
<dbReference type="AlphaFoldDB" id="A0AAV5QSS1"/>
<feature type="region of interest" description="Disordered" evidence="4">
    <location>
        <begin position="597"/>
        <end position="620"/>
    </location>
</feature>
<reference evidence="7 8" key="1">
    <citation type="journal article" date="2023" name="Elife">
        <title>Identification of key yeast species and microbe-microbe interactions impacting larval growth of Drosophila in the wild.</title>
        <authorList>
            <person name="Mure A."/>
            <person name="Sugiura Y."/>
            <person name="Maeda R."/>
            <person name="Honda K."/>
            <person name="Sakurai N."/>
            <person name="Takahashi Y."/>
            <person name="Watada M."/>
            <person name="Katoh T."/>
            <person name="Gotoh A."/>
            <person name="Gotoh Y."/>
            <person name="Taniguchi I."/>
            <person name="Nakamura K."/>
            <person name="Hayashi T."/>
            <person name="Katayama T."/>
            <person name="Uemura T."/>
            <person name="Hattori Y."/>
        </authorList>
    </citation>
    <scope>NUCLEOTIDE SEQUENCE [LARGE SCALE GENOMIC DNA]</scope>
    <source>
        <strain evidence="7 8">SC-9</strain>
    </source>
</reference>
<dbReference type="Pfam" id="PF00150">
    <property type="entry name" value="Cellulase"/>
    <property type="match status" value="1"/>
</dbReference>
<dbReference type="GO" id="GO:0000272">
    <property type="term" value="P:polysaccharide catabolic process"/>
    <property type="evidence" value="ECO:0007669"/>
    <property type="project" value="InterPro"/>
</dbReference>
<proteinExistence type="inferred from homology"/>
<keyword evidence="3" id="KW-0326">Glycosidase</keyword>
<evidence type="ECO:0000256" key="4">
    <source>
        <dbReference type="SAM" id="MobiDB-lite"/>
    </source>
</evidence>
<evidence type="ECO:0000256" key="1">
    <source>
        <dbReference type="ARBA" id="ARBA00005641"/>
    </source>
</evidence>
<dbReference type="FunFam" id="3.20.20.80:FF:000174">
    <property type="entry name" value="YIR007W-like protein"/>
    <property type="match status" value="1"/>
</dbReference>
<dbReference type="Gene3D" id="2.60.40.1180">
    <property type="entry name" value="Golgi alpha-mannosidase II"/>
    <property type="match status" value="1"/>
</dbReference>
<dbReference type="InterPro" id="IPR001547">
    <property type="entry name" value="Glyco_hydro_5"/>
</dbReference>
<dbReference type="InterPro" id="IPR017853">
    <property type="entry name" value="GH"/>
</dbReference>
<dbReference type="InterPro" id="IPR013780">
    <property type="entry name" value="Glyco_hydro_b"/>
</dbReference>
<comment type="similarity">
    <text evidence="1">Belongs to the glycosyl hydrolase 5 (cellulase A) family.</text>
</comment>
<dbReference type="InterPro" id="IPR041036">
    <property type="entry name" value="GH5_C"/>
</dbReference>
<dbReference type="EMBL" id="BTFZ01000012">
    <property type="protein sequence ID" value="GMM37766.1"/>
    <property type="molecule type" value="Genomic_DNA"/>
</dbReference>
<dbReference type="GO" id="GO:1904462">
    <property type="term" value="P:ergosteryl 3-beta-D-glucoside catabolic process"/>
    <property type="evidence" value="ECO:0007669"/>
    <property type="project" value="TreeGrafter"/>
</dbReference>
<evidence type="ECO:0000259" key="6">
    <source>
        <dbReference type="Pfam" id="PF18564"/>
    </source>
</evidence>
<evidence type="ECO:0000256" key="3">
    <source>
        <dbReference type="ARBA" id="ARBA00023295"/>
    </source>
</evidence>
<dbReference type="PANTHER" id="PTHR31308">
    <property type="match status" value="1"/>
</dbReference>
<name>A0AAV5QSS1_9ASCO</name>
<dbReference type="Pfam" id="PF18564">
    <property type="entry name" value="Glyco_hydro_5_C"/>
    <property type="match status" value="1"/>
</dbReference>
<keyword evidence="2 7" id="KW-0378">Hydrolase</keyword>
<dbReference type="GO" id="GO:0050295">
    <property type="term" value="F:steryl-beta-glucosidase activity"/>
    <property type="evidence" value="ECO:0007669"/>
    <property type="project" value="TreeGrafter"/>
</dbReference>
<dbReference type="InterPro" id="IPR052066">
    <property type="entry name" value="Glycosphingolipid_Hydrolases"/>
</dbReference>
<dbReference type="Gene3D" id="3.20.20.80">
    <property type="entry name" value="Glycosidases"/>
    <property type="match status" value="2"/>
</dbReference>
<dbReference type="GeneID" id="90075741"/>
<comment type="caution">
    <text evidence="7">The sequence shown here is derived from an EMBL/GenBank/DDBJ whole genome shotgun (WGS) entry which is preliminary data.</text>
</comment>
<evidence type="ECO:0000256" key="2">
    <source>
        <dbReference type="ARBA" id="ARBA00022801"/>
    </source>
</evidence>
<sequence>MVNLVSGRLSTNKNGDFVDSEGRKLTLKGINIDASSKLPFTPNIPSSFPSANELFWDGENVSFVGRPFPLSEARTHLLRIKSWGFNVIRYIITWEAIEHEGPGKYDDDFIEYTCEVLRIIQDIGGIYVFFDPHQDCWSRFSGGSGAPLWTFYAAGMDPKKFGVCGASILHGDFYDPDDKDHSQQDPEVYAKMLWPTNYYKLGAATMFTLFFNGKMFAPKAMINGVNIQDYLQSHFFDSFQYLLSQIKSKHPEYFDEMIVGIEMMNEPNVGFYGTSDLKKIPRERTLRVGHTPTWYDCLQLGVGRKCVVDNYKITVFGPRKTGTTEIDPMGETVWLSPSSGKSWDTKYQWDRASSWRLGECLWGQHGLWDHVTGEITEPNFFKVDPHTGQELDIDSFTNGPFVEYYINFKEKMRSVQDNIFILLHPVVFGRPPKLVDKPELIDDKIIYALHYYDGLSLMSKTWNKIYNVDTFGIVRGKYSNPIFGLVFGETNIRNCIRSQLREMKSEGKKNLGKSVAAIVTETGMPFDMDGKAAFKDGNYDKQTSALDALGYALEGSDLSHTYWCYCWINSHKWGDSWNCEDFSFYSPDDMNSIEDDNITVSSEEEQKKRRDTESDDAETTSMMAAPVLADATASFQPATRNGVRAANAIIRPYALKIHGTSVEHCEFDMKNQLFKLKIGSAISCFSATECGGPSICTEIYLPKRHFKLENYQEYLDVKLSSGEFVVDVDSEILKWYHGPGKQEIEISNYSGAMGASSTNDFVCSFGNILGWN</sequence>
<feature type="domain" description="Glycoside hydrolase family 5" evidence="5">
    <location>
        <begin position="72"/>
        <end position="268"/>
    </location>
</feature>
<accession>A0AAV5QSS1</accession>
<dbReference type="InterPro" id="IPR018087">
    <property type="entry name" value="Glyco_hydro_5_CS"/>
</dbReference>
<evidence type="ECO:0000313" key="8">
    <source>
        <dbReference type="Proteomes" id="UP001360560"/>
    </source>
</evidence>